<dbReference type="Pfam" id="PF26168">
    <property type="entry name" value="Glyco_transf_N"/>
    <property type="match status" value="1"/>
</dbReference>
<dbReference type="CDD" id="cd03784">
    <property type="entry name" value="GT1_Gtf-like"/>
    <property type="match status" value="1"/>
</dbReference>
<dbReference type="Pfam" id="PF00201">
    <property type="entry name" value="UDPGT"/>
    <property type="match status" value="1"/>
</dbReference>
<gene>
    <name evidence="4" type="ORF">LIER_06843</name>
</gene>
<dbReference type="GO" id="GO:0080044">
    <property type="term" value="F:quercetin 7-O-glucosyltransferase activity"/>
    <property type="evidence" value="ECO:0007669"/>
    <property type="project" value="TreeGrafter"/>
</dbReference>
<dbReference type="InterPro" id="IPR058980">
    <property type="entry name" value="Glyco_transf_N"/>
</dbReference>
<accession>A0AAV3P626</accession>
<keyword evidence="2" id="KW-0808">Transferase</keyword>
<dbReference type="Proteomes" id="UP001454036">
    <property type="component" value="Unassembled WGS sequence"/>
</dbReference>
<keyword evidence="5" id="KW-1185">Reference proteome</keyword>
<evidence type="ECO:0000313" key="4">
    <source>
        <dbReference type="EMBL" id="GAA0147045.1"/>
    </source>
</evidence>
<dbReference type="AlphaFoldDB" id="A0AAV3P626"/>
<reference evidence="4 5" key="1">
    <citation type="submission" date="2024-01" db="EMBL/GenBank/DDBJ databases">
        <title>The complete chloroplast genome sequence of Lithospermum erythrorhizon: insights into the phylogenetic relationship among Boraginaceae species and the maternal lineages of purple gromwells.</title>
        <authorList>
            <person name="Okada T."/>
            <person name="Watanabe K."/>
        </authorList>
    </citation>
    <scope>NUCLEOTIDE SEQUENCE [LARGE SCALE GENOMIC DNA]</scope>
</reference>
<protein>
    <submittedName>
        <fullName evidence="4">Glycosyltransferase</fullName>
    </submittedName>
</protein>
<dbReference type="SUPFAM" id="SSF53756">
    <property type="entry name" value="UDP-Glycosyltransferase/glycogen phosphorylase"/>
    <property type="match status" value="1"/>
</dbReference>
<evidence type="ECO:0000313" key="5">
    <source>
        <dbReference type="Proteomes" id="UP001454036"/>
    </source>
</evidence>
<organism evidence="4 5">
    <name type="scientific">Lithospermum erythrorhizon</name>
    <name type="common">Purple gromwell</name>
    <name type="synonym">Lithospermum officinale var. erythrorhizon</name>
    <dbReference type="NCBI Taxonomy" id="34254"/>
    <lineage>
        <taxon>Eukaryota</taxon>
        <taxon>Viridiplantae</taxon>
        <taxon>Streptophyta</taxon>
        <taxon>Embryophyta</taxon>
        <taxon>Tracheophyta</taxon>
        <taxon>Spermatophyta</taxon>
        <taxon>Magnoliopsida</taxon>
        <taxon>eudicotyledons</taxon>
        <taxon>Gunneridae</taxon>
        <taxon>Pentapetalae</taxon>
        <taxon>asterids</taxon>
        <taxon>lamiids</taxon>
        <taxon>Boraginales</taxon>
        <taxon>Boraginaceae</taxon>
        <taxon>Boraginoideae</taxon>
        <taxon>Lithospermeae</taxon>
        <taxon>Lithospermum</taxon>
    </lineage>
</organism>
<feature type="domain" description="Glycosyltransferase N-terminal" evidence="3">
    <location>
        <begin position="6"/>
        <end position="40"/>
    </location>
</feature>
<comment type="similarity">
    <text evidence="1">Belongs to the UDP-glycosyltransferase family.</text>
</comment>
<evidence type="ECO:0000256" key="2">
    <source>
        <dbReference type="ARBA" id="ARBA00022679"/>
    </source>
</evidence>
<dbReference type="EMBL" id="BAABME010001019">
    <property type="protein sequence ID" value="GAA0147045.1"/>
    <property type="molecule type" value="Genomic_DNA"/>
</dbReference>
<comment type="caution">
    <text evidence="4">The sequence shown here is derived from an EMBL/GenBank/DDBJ whole genome shotgun (WGS) entry which is preliminary data.</text>
</comment>
<name>A0AAV3P626_LITER</name>
<dbReference type="InterPro" id="IPR002213">
    <property type="entry name" value="UDP_glucos_trans"/>
</dbReference>
<evidence type="ECO:0000256" key="1">
    <source>
        <dbReference type="ARBA" id="ARBA00009995"/>
    </source>
</evidence>
<proteinExistence type="inferred from homology"/>
<sequence length="458" mass="50497">MAKQAHIFMVPLPAQGHAKPLLKLAYKVASYGIKVTFVDTGSVHSKPFATNSDKVQEHNNVVFVSAVVGLQGSDGHTHEETTMERGTQAGNLIDLIRNMEDPEITCVVADVTMGWILAEVAEKLPVRTAAFCPASVGSLALSCHIPKLIEAGTIDSNGKMARSDEVISLSADIPPWKATELPWKYPRNDETRDTEKLLFELCKTAQKTAESVEWIVCNSSQEFEPAACDLIPGYLPVGPLIESHNAERTSGAAGSFWLEDTSCLDWLDSKPPGSVIYVAFGSAAHLNQHEVDELAFGLEMSGHPFLWVVRSDFTREAPPSYPIGFLERVADQGKIVEWAPQEKVLAHRSVACFLSHCGWNSTMESLSCGVTFLCWPSFTDQFHNASYICDIWKVGLRLNQDKSGIISRHEIKTKIELMLSDDSMKANASNLKKKAQESVLPGGSSFKNFEKFINFLRH</sequence>
<dbReference type="PANTHER" id="PTHR11926:SF1412">
    <property type="entry name" value="UDP-GLYCOSYLTRANSFERASE 83A1-LIKE"/>
    <property type="match status" value="1"/>
</dbReference>
<evidence type="ECO:0000259" key="3">
    <source>
        <dbReference type="Pfam" id="PF26168"/>
    </source>
</evidence>
<dbReference type="FunFam" id="3.40.50.2000:FF:000061">
    <property type="entry name" value="UDP-glycosyltransferase 83A1"/>
    <property type="match status" value="1"/>
</dbReference>
<dbReference type="GO" id="GO:0080043">
    <property type="term" value="F:quercetin 3-O-glucosyltransferase activity"/>
    <property type="evidence" value="ECO:0007669"/>
    <property type="project" value="TreeGrafter"/>
</dbReference>
<dbReference type="Gene3D" id="3.40.50.2000">
    <property type="entry name" value="Glycogen Phosphorylase B"/>
    <property type="match status" value="2"/>
</dbReference>
<dbReference type="PANTHER" id="PTHR11926">
    <property type="entry name" value="GLUCOSYL/GLUCURONOSYL TRANSFERASES"/>
    <property type="match status" value="1"/>
</dbReference>